<feature type="compositionally biased region" description="Basic and acidic residues" evidence="7">
    <location>
        <begin position="112"/>
        <end position="130"/>
    </location>
</feature>
<evidence type="ECO:0000256" key="1">
    <source>
        <dbReference type="ARBA" id="ARBA00004123"/>
    </source>
</evidence>
<dbReference type="OMA" id="XGVPEKK"/>
<keyword evidence="11" id="KW-1185">Reference proteome</keyword>
<evidence type="ECO:0000256" key="2">
    <source>
        <dbReference type="ARBA" id="ARBA00004186"/>
    </source>
</evidence>
<evidence type="ECO:0000259" key="9">
    <source>
        <dbReference type="Pfam" id="PF12214"/>
    </source>
</evidence>
<dbReference type="OrthoDB" id="1684416at2759"/>
<keyword evidence="6" id="KW-0539">Nucleus</keyword>
<dbReference type="Ensembl" id="ENSHCOT00000018037.1">
    <property type="protein sequence ID" value="ENSHCOP00000011341.1"/>
    <property type="gene ID" value="ENSHCOG00000014122.1"/>
</dbReference>
<dbReference type="InterPro" id="IPR027329">
    <property type="entry name" value="TPX2_C"/>
</dbReference>
<evidence type="ECO:0000256" key="6">
    <source>
        <dbReference type="ARBA" id="ARBA00023242"/>
    </source>
</evidence>
<evidence type="ECO:0000259" key="8">
    <source>
        <dbReference type="Pfam" id="PF06886"/>
    </source>
</evidence>
<feature type="region of interest" description="Disordered" evidence="7">
    <location>
        <begin position="203"/>
        <end position="258"/>
    </location>
</feature>
<dbReference type="InterPro" id="IPR027330">
    <property type="entry name" value="TPX2_central_dom"/>
</dbReference>
<feature type="compositionally biased region" description="Polar residues" evidence="7">
    <location>
        <begin position="145"/>
        <end position="158"/>
    </location>
</feature>
<feature type="region of interest" description="Disordered" evidence="7">
    <location>
        <begin position="473"/>
        <end position="500"/>
    </location>
</feature>
<dbReference type="InterPro" id="IPR009675">
    <property type="entry name" value="TPX2_fam"/>
</dbReference>
<feature type="domain" description="TPX2 central" evidence="9">
    <location>
        <begin position="222"/>
        <end position="346"/>
    </location>
</feature>
<evidence type="ECO:0000313" key="10">
    <source>
        <dbReference type="Ensembl" id="ENSHCOP00000011341.1"/>
    </source>
</evidence>
<feature type="compositionally biased region" description="Polar residues" evidence="7">
    <location>
        <begin position="239"/>
        <end position="248"/>
    </location>
</feature>
<dbReference type="PANTHER" id="PTHR14326">
    <property type="entry name" value="TARGETING PROTEIN FOR XKLP2"/>
    <property type="match status" value="1"/>
</dbReference>
<keyword evidence="5" id="KW-0206">Cytoskeleton</keyword>
<feature type="compositionally biased region" description="Basic and acidic residues" evidence="7">
    <location>
        <begin position="203"/>
        <end position="212"/>
    </location>
</feature>
<dbReference type="RefSeq" id="XP_019746759.1">
    <property type="nucleotide sequence ID" value="XM_019891200.1"/>
</dbReference>
<dbReference type="Proteomes" id="UP000264820">
    <property type="component" value="Unplaced"/>
</dbReference>
<dbReference type="GO" id="GO:0005819">
    <property type="term" value="C:spindle"/>
    <property type="evidence" value="ECO:0007669"/>
    <property type="project" value="UniProtKB-SubCell"/>
</dbReference>
<dbReference type="STRING" id="109280.ENSHCOP00000011341"/>
<dbReference type="GeneID" id="109528508"/>
<dbReference type="AlphaFoldDB" id="A0A3Q2YDL1"/>
<keyword evidence="4" id="KW-0963">Cytoplasm</keyword>
<accession>A0A3Q2YDL1</accession>
<protein>
    <submittedName>
        <fullName evidence="10">TPX2 microtubule nucleation factor</fullName>
    </submittedName>
</protein>
<feature type="compositionally biased region" description="Basic residues" evidence="7">
    <location>
        <begin position="213"/>
        <end position="224"/>
    </location>
</feature>
<evidence type="ECO:0000256" key="7">
    <source>
        <dbReference type="SAM" id="MobiDB-lite"/>
    </source>
</evidence>
<dbReference type="GeneTree" id="ENSGT00390000009842"/>
<dbReference type="GO" id="GO:0005634">
    <property type="term" value="C:nucleus"/>
    <property type="evidence" value="ECO:0007669"/>
    <property type="project" value="UniProtKB-SubCell"/>
</dbReference>
<dbReference type="CTD" id="22974"/>
<dbReference type="Pfam" id="PF12214">
    <property type="entry name" value="TPX2_importin"/>
    <property type="match status" value="1"/>
</dbReference>
<feature type="region of interest" description="Disordered" evidence="7">
    <location>
        <begin position="75"/>
        <end position="167"/>
    </location>
</feature>
<comment type="subcellular location">
    <subcellularLocation>
        <location evidence="2">Cytoplasm</location>
        <location evidence="2">Cytoskeleton</location>
        <location evidence="2">Spindle</location>
    </subcellularLocation>
    <subcellularLocation>
        <location evidence="1">Nucleus</location>
    </subcellularLocation>
</comment>
<evidence type="ECO:0000256" key="4">
    <source>
        <dbReference type="ARBA" id="ARBA00022490"/>
    </source>
</evidence>
<dbReference type="Pfam" id="PF06886">
    <property type="entry name" value="TPX2"/>
    <property type="match status" value="1"/>
</dbReference>
<organism evidence="10 11">
    <name type="scientific">Hippocampus comes</name>
    <name type="common">Tiger tail seahorse</name>
    <dbReference type="NCBI Taxonomy" id="109280"/>
    <lineage>
        <taxon>Eukaryota</taxon>
        <taxon>Metazoa</taxon>
        <taxon>Chordata</taxon>
        <taxon>Craniata</taxon>
        <taxon>Vertebrata</taxon>
        <taxon>Euteleostomi</taxon>
        <taxon>Actinopterygii</taxon>
        <taxon>Neopterygii</taxon>
        <taxon>Teleostei</taxon>
        <taxon>Neoteleostei</taxon>
        <taxon>Acanthomorphata</taxon>
        <taxon>Syngnathiaria</taxon>
        <taxon>Syngnathiformes</taxon>
        <taxon>Syngnathoidei</taxon>
        <taxon>Syngnathidae</taxon>
        <taxon>Hippocampus</taxon>
    </lineage>
</organism>
<comment type="similarity">
    <text evidence="3">Belongs to the TPX2 family.</text>
</comment>
<proteinExistence type="inferred from homology"/>
<dbReference type="PANTHER" id="PTHR14326:SF44">
    <property type="entry name" value="TARGETING PROTEIN FOR XKLP2"/>
    <property type="match status" value="1"/>
</dbReference>
<evidence type="ECO:0000256" key="5">
    <source>
        <dbReference type="ARBA" id="ARBA00023212"/>
    </source>
</evidence>
<feature type="domain" description="TPX2 C-terminal" evidence="8">
    <location>
        <begin position="508"/>
        <end position="582"/>
    </location>
</feature>
<sequence length="595" mass="68548">MRTFVEMADDCVRDPAGRYEFDAPSHVVDFKQLANEPCDDEWFDRRAVDQPHYATPKHTATVGPMRIAVTDAVSKAADPTPPDCGAVAKIQKGDEPRRVSKRKRLVGLSSQDPKKSKNTENHVDTSHDVNNEMEQNCDAEKELNSSDSRPQAESSSADLLSGYSADRPGRLLRSHKKKMTKNPYVPVAQHIMQLQTRTPQRFHELSRQERAKGPPKAKAQRLRLTRPQSPKFATRLRSRPSTVKSSAQLEAEEEEHKSTFKAQALNKKILERRDAVKKPVVKEPTVQEAFTMHIEKRLQERQNTKSQAEPQSTFKAQELPKKILEGVVGVPERKVKQPTVAHSPAFTLTKKDHHIDVKAEEVKPLPSIKHTPVPQFGTPFQPMLQDKRHTEVCPFSFEQREQERKKLKDIKEQQEEEVPLFKAQPLPHFDKVSLPERKKLEATKPEPFRLLLDERGTVKSDRLEQMMKEEQKKIKETATFKARPNKVTQKEPFQPKKEDRPALVVESFELATERRARNRDEFQQHLCEKEAVAALLKEKLRQEEEEKQKMDLAKLRQQQVHKAQPIRHYRSVEVKKSDVPLTIPQSPNLSDRFRL</sequence>
<name>A0A3Q2YDL1_HIPCM</name>
<reference evidence="10" key="2">
    <citation type="submission" date="2025-09" db="UniProtKB">
        <authorList>
            <consortium name="Ensembl"/>
        </authorList>
    </citation>
    <scope>IDENTIFICATION</scope>
</reference>
<dbReference type="GO" id="GO:0005874">
    <property type="term" value="C:microtubule"/>
    <property type="evidence" value="ECO:0007669"/>
    <property type="project" value="InterPro"/>
</dbReference>
<evidence type="ECO:0000256" key="3">
    <source>
        <dbReference type="ARBA" id="ARBA00005885"/>
    </source>
</evidence>
<reference evidence="10" key="1">
    <citation type="submission" date="2025-08" db="UniProtKB">
        <authorList>
            <consortium name="Ensembl"/>
        </authorList>
    </citation>
    <scope>IDENTIFICATION</scope>
</reference>
<evidence type="ECO:0000313" key="11">
    <source>
        <dbReference type="Proteomes" id="UP000264820"/>
    </source>
</evidence>
<dbReference type="GO" id="GO:0060236">
    <property type="term" value="P:regulation of mitotic spindle organization"/>
    <property type="evidence" value="ECO:0007669"/>
    <property type="project" value="InterPro"/>
</dbReference>